<dbReference type="SUPFAM" id="SSF55486">
    <property type="entry name" value="Metalloproteases ('zincins'), catalytic domain"/>
    <property type="match status" value="1"/>
</dbReference>
<dbReference type="EC" id="3.1.-.-" evidence="7"/>
<keyword evidence="7" id="KW-0698">rRNA processing</keyword>
<keyword evidence="4 7" id="KW-0255">Endonuclease</keyword>
<accession>A0A1G2R281</accession>
<dbReference type="PROSITE" id="PS01306">
    <property type="entry name" value="UPF0054"/>
    <property type="match status" value="1"/>
</dbReference>
<evidence type="ECO:0000256" key="5">
    <source>
        <dbReference type="ARBA" id="ARBA00022801"/>
    </source>
</evidence>
<feature type="binding site" evidence="7">
    <location>
        <position position="123"/>
    </location>
    <ligand>
        <name>Zn(2+)</name>
        <dbReference type="ChEBI" id="CHEBI:29105"/>
        <note>catalytic</note>
    </ligand>
</feature>
<comment type="subcellular location">
    <subcellularLocation>
        <location evidence="7">Cytoplasm</location>
    </subcellularLocation>
</comment>
<evidence type="ECO:0000256" key="3">
    <source>
        <dbReference type="ARBA" id="ARBA00022723"/>
    </source>
</evidence>
<dbReference type="InterPro" id="IPR002036">
    <property type="entry name" value="YbeY"/>
</dbReference>
<feature type="binding site" evidence="7">
    <location>
        <position position="117"/>
    </location>
    <ligand>
        <name>Zn(2+)</name>
        <dbReference type="ChEBI" id="CHEBI:29105"/>
        <note>catalytic</note>
    </ligand>
</feature>
<protein>
    <recommendedName>
        <fullName evidence="7">Endoribonuclease YbeY</fullName>
        <ecNumber evidence="7">3.1.-.-</ecNumber>
    </recommendedName>
</protein>
<sequence length="149" mass="16962">MAVEVNNLTAVSVREGILREAAELVLRKEGGLRNDLSIALVGQTRMRRLNKIYRGKNKSTDVLSFLSDKAQQKQFYGQTRNMGEVIISLPDVKKNAVRFNVASEDELLNALVHGILHLLGYNHEKTKKEAKIMFAKEKQYFRAINKITF</sequence>
<dbReference type="AlphaFoldDB" id="A0A1G2R281"/>
<dbReference type="GO" id="GO:0004222">
    <property type="term" value="F:metalloendopeptidase activity"/>
    <property type="evidence" value="ECO:0007669"/>
    <property type="project" value="InterPro"/>
</dbReference>
<dbReference type="Pfam" id="PF02130">
    <property type="entry name" value="YbeY"/>
    <property type="match status" value="1"/>
</dbReference>
<keyword evidence="3 7" id="KW-0479">Metal-binding</keyword>
<comment type="cofactor">
    <cofactor evidence="7">
        <name>Zn(2+)</name>
        <dbReference type="ChEBI" id="CHEBI:29105"/>
    </cofactor>
    <text evidence="7">Binds 1 zinc ion.</text>
</comment>
<dbReference type="NCBIfam" id="TIGR00043">
    <property type="entry name" value="rRNA maturation RNase YbeY"/>
    <property type="match status" value="1"/>
</dbReference>
<gene>
    <name evidence="7" type="primary">ybeY</name>
    <name evidence="8" type="ORF">A3D59_01550</name>
</gene>
<keyword evidence="6 7" id="KW-0862">Zinc</keyword>
<dbReference type="EMBL" id="MHTX01000047">
    <property type="protein sequence ID" value="OHA66994.1"/>
    <property type="molecule type" value="Genomic_DNA"/>
</dbReference>
<keyword evidence="7" id="KW-0690">Ribosome biogenesis</keyword>
<evidence type="ECO:0000256" key="4">
    <source>
        <dbReference type="ARBA" id="ARBA00022759"/>
    </source>
</evidence>
<dbReference type="GO" id="GO:0008270">
    <property type="term" value="F:zinc ion binding"/>
    <property type="evidence" value="ECO:0007669"/>
    <property type="project" value="UniProtKB-UniRule"/>
</dbReference>
<comment type="similarity">
    <text evidence="1 7">Belongs to the endoribonuclease YbeY family.</text>
</comment>
<organism evidence="8 9">
    <name type="scientific">Candidatus Wildermuthbacteria bacterium RIFCSPHIGHO2_02_FULL_47_17</name>
    <dbReference type="NCBI Taxonomy" id="1802452"/>
    <lineage>
        <taxon>Bacteria</taxon>
        <taxon>Candidatus Wildermuthiibacteriota</taxon>
    </lineage>
</organism>
<dbReference type="Gene3D" id="3.40.390.30">
    <property type="entry name" value="Metalloproteases ('zincins'), catalytic domain"/>
    <property type="match status" value="1"/>
</dbReference>
<dbReference type="GO" id="GO:0006364">
    <property type="term" value="P:rRNA processing"/>
    <property type="evidence" value="ECO:0007669"/>
    <property type="project" value="UniProtKB-UniRule"/>
</dbReference>
<dbReference type="GO" id="GO:0004521">
    <property type="term" value="F:RNA endonuclease activity"/>
    <property type="evidence" value="ECO:0007669"/>
    <property type="project" value="UniProtKB-UniRule"/>
</dbReference>
<evidence type="ECO:0000256" key="6">
    <source>
        <dbReference type="ARBA" id="ARBA00022833"/>
    </source>
</evidence>
<feature type="binding site" evidence="7">
    <location>
        <position position="113"/>
    </location>
    <ligand>
        <name>Zn(2+)</name>
        <dbReference type="ChEBI" id="CHEBI:29105"/>
        <note>catalytic</note>
    </ligand>
</feature>
<proteinExistence type="inferred from homology"/>
<dbReference type="InterPro" id="IPR020549">
    <property type="entry name" value="YbeY_CS"/>
</dbReference>
<keyword evidence="2 7" id="KW-0540">Nuclease</keyword>
<dbReference type="InterPro" id="IPR023091">
    <property type="entry name" value="MetalPrtase_cat_dom_sf_prd"/>
</dbReference>
<evidence type="ECO:0000256" key="7">
    <source>
        <dbReference type="HAMAP-Rule" id="MF_00009"/>
    </source>
</evidence>
<evidence type="ECO:0000256" key="1">
    <source>
        <dbReference type="ARBA" id="ARBA00010875"/>
    </source>
</evidence>
<dbReference type="PANTHER" id="PTHR46986:SF1">
    <property type="entry name" value="ENDORIBONUCLEASE YBEY, CHLOROPLASTIC"/>
    <property type="match status" value="1"/>
</dbReference>
<dbReference type="Proteomes" id="UP000179258">
    <property type="component" value="Unassembled WGS sequence"/>
</dbReference>
<evidence type="ECO:0000256" key="2">
    <source>
        <dbReference type="ARBA" id="ARBA00022722"/>
    </source>
</evidence>
<reference evidence="8 9" key="1">
    <citation type="journal article" date="2016" name="Nat. Commun.">
        <title>Thousands of microbial genomes shed light on interconnected biogeochemical processes in an aquifer system.</title>
        <authorList>
            <person name="Anantharaman K."/>
            <person name="Brown C.T."/>
            <person name="Hug L.A."/>
            <person name="Sharon I."/>
            <person name="Castelle C.J."/>
            <person name="Probst A.J."/>
            <person name="Thomas B.C."/>
            <person name="Singh A."/>
            <person name="Wilkins M.J."/>
            <person name="Karaoz U."/>
            <person name="Brodie E.L."/>
            <person name="Williams K.H."/>
            <person name="Hubbard S.S."/>
            <person name="Banfield J.F."/>
        </authorList>
    </citation>
    <scope>NUCLEOTIDE SEQUENCE [LARGE SCALE GENOMIC DNA]</scope>
</reference>
<evidence type="ECO:0000313" key="8">
    <source>
        <dbReference type="EMBL" id="OHA66994.1"/>
    </source>
</evidence>
<dbReference type="PANTHER" id="PTHR46986">
    <property type="entry name" value="ENDORIBONUCLEASE YBEY, CHLOROPLASTIC"/>
    <property type="match status" value="1"/>
</dbReference>
<comment type="caution">
    <text evidence="8">The sequence shown here is derived from an EMBL/GenBank/DDBJ whole genome shotgun (WGS) entry which is preliminary data.</text>
</comment>
<name>A0A1G2R281_9BACT</name>
<comment type="function">
    <text evidence="7">Single strand-specific metallo-endoribonuclease involved in late-stage 70S ribosome quality control and in maturation of the 3' terminus of the 16S rRNA.</text>
</comment>
<evidence type="ECO:0000313" key="9">
    <source>
        <dbReference type="Proteomes" id="UP000179258"/>
    </source>
</evidence>
<keyword evidence="5 7" id="KW-0378">Hydrolase</keyword>
<dbReference type="GO" id="GO:0005737">
    <property type="term" value="C:cytoplasm"/>
    <property type="evidence" value="ECO:0007669"/>
    <property type="project" value="UniProtKB-SubCell"/>
</dbReference>
<dbReference type="HAMAP" id="MF_00009">
    <property type="entry name" value="Endoribonucl_YbeY"/>
    <property type="match status" value="1"/>
</dbReference>
<keyword evidence="7" id="KW-0963">Cytoplasm</keyword>